<evidence type="ECO:0000256" key="1">
    <source>
        <dbReference type="SAM" id="Phobius"/>
    </source>
</evidence>
<dbReference type="Proteomes" id="UP000641646">
    <property type="component" value="Unassembled WGS sequence"/>
</dbReference>
<dbReference type="GO" id="GO:0005516">
    <property type="term" value="F:calmodulin binding"/>
    <property type="evidence" value="ECO:0007669"/>
    <property type="project" value="InterPro"/>
</dbReference>
<dbReference type="SUPFAM" id="SSF54427">
    <property type="entry name" value="NTF2-like"/>
    <property type="match status" value="1"/>
</dbReference>
<dbReference type="InterPro" id="IPR013543">
    <property type="entry name" value="Ca/CaM-dep_prot_kinase-assoc"/>
</dbReference>
<evidence type="ECO:0000313" key="4">
    <source>
        <dbReference type="Proteomes" id="UP000641646"/>
    </source>
</evidence>
<dbReference type="AlphaFoldDB" id="A0A926VGD0"/>
<evidence type="ECO:0000313" key="3">
    <source>
        <dbReference type="EMBL" id="MBD2183223.1"/>
    </source>
</evidence>
<keyword evidence="4" id="KW-1185">Reference proteome</keyword>
<feature type="domain" description="Calcium/calmodulin-dependent protein kinase II association-domain" evidence="2">
    <location>
        <begin position="43"/>
        <end position="163"/>
    </location>
</feature>
<keyword evidence="1" id="KW-1133">Transmembrane helix</keyword>
<keyword evidence="1" id="KW-0812">Transmembrane</keyword>
<accession>A0A926VGD0</accession>
<name>A0A926VGD0_9CYAN</name>
<dbReference type="RefSeq" id="WP_190467103.1">
    <property type="nucleotide sequence ID" value="NZ_JACJPW010000050.1"/>
</dbReference>
<dbReference type="Pfam" id="PF08332">
    <property type="entry name" value="CaMKII_AD"/>
    <property type="match status" value="1"/>
</dbReference>
<keyword evidence="1" id="KW-0472">Membrane</keyword>
<reference evidence="3" key="1">
    <citation type="journal article" date="2015" name="ISME J.">
        <title>Draft Genome Sequence of Streptomyces incarnatus NRRL8089, which Produces the Nucleoside Antibiotic Sinefungin.</title>
        <authorList>
            <person name="Oshima K."/>
            <person name="Hattori M."/>
            <person name="Shimizu H."/>
            <person name="Fukuda K."/>
            <person name="Nemoto M."/>
            <person name="Inagaki K."/>
            <person name="Tamura T."/>
        </authorList>
    </citation>
    <scope>NUCLEOTIDE SEQUENCE</scope>
    <source>
        <strain evidence="3">FACHB-1375</strain>
    </source>
</reference>
<sequence>MTKQRQISHKCTQLLWSILLVLAIWNLPQCALADVSQQDINAIIRTREMAVQALNSRDFSKIEPYLHPNFTITTVDNRVFHKVQDFEKYWNQQFSSSIAKIAMEVKVDDPRRFLSPETAISYGDAIATFSFRDGNQATMAMRWTAVLQKFQEKWTIQSLHFSANLLDNPVLNGTQRIGRVMAIAAGVGGFLLGLIAMLLWRRWRKQPTERDSQ</sequence>
<evidence type="ECO:0000259" key="2">
    <source>
        <dbReference type="Pfam" id="PF08332"/>
    </source>
</evidence>
<feature type="transmembrane region" description="Helical" evidence="1">
    <location>
        <begin position="180"/>
        <end position="200"/>
    </location>
</feature>
<organism evidence="3 4">
    <name type="scientific">Aerosakkonema funiforme FACHB-1375</name>
    <dbReference type="NCBI Taxonomy" id="2949571"/>
    <lineage>
        <taxon>Bacteria</taxon>
        <taxon>Bacillati</taxon>
        <taxon>Cyanobacteriota</taxon>
        <taxon>Cyanophyceae</taxon>
        <taxon>Oscillatoriophycideae</taxon>
        <taxon>Aerosakkonematales</taxon>
        <taxon>Aerosakkonemataceae</taxon>
        <taxon>Aerosakkonema</taxon>
    </lineage>
</organism>
<dbReference type="GO" id="GO:0004683">
    <property type="term" value="F:calcium/calmodulin-dependent protein kinase activity"/>
    <property type="evidence" value="ECO:0007669"/>
    <property type="project" value="InterPro"/>
</dbReference>
<reference evidence="3" key="2">
    <citation type="submission" date="2020-08" db="EMBL/GenBank/DDBJ databases">
        <authorList>
            <person name="Chen M."/>
            <person name="Teng W."/>
            <person name="Zhao L."/>
            <person name="Hu C."/>
            <person name="Zhou Y."/>
            <person name="Han B."/>
            <person name="Song L."/>
            <person name="Shu W."/>
        </authorList>
    </citation>
    <scope>NUCLEOTIDE SEQUENCE</scope>
    <source>
        <strain evidence="3">FACHB-1375</strain>
    </source>
</reference>
<comment type="caution">
    <text evidence="3">The sequence shown here is derived from an EMBL/GenBank/DDBJ whole genome shotgun (WGS) entry which is preliminary data.</text>
</comment>
<dbReference type="EMBL" id="JACJPW010000050">
    <property type="protein sequence ID" value="MBD2183223.1"/>
    <property type="molecule type" value="Genomic_DNA"/>
</dbReference>
<protein>
    <submittedName>
        <fullName evidence="3">Nuclear transport factor 2 family protein</fullName>
    </submittedName>
</protein>
<proteinExistence type="predicted"/>
<gene>
    <name evidence="3" type="ORF">H6G03_19505</name>
</gene>
<dbReference type="InterPro" id="IPR032710">
    <property type="entry name" value="NTF2-like_dom_sf"/>
</dbReference>
<dbReference type="Gene3D" id="3.10.450.50">
    <property type="match status" value="1"/>
</dbReference>